<dbReference type="PANTHER" id="PTHR12121:SF45">
    <property type="entry name" value="NOCTURNIN"/>
    <property type="match status" value="1"/>
</dbReference>
<dbReference type="PANTHER" id="PTHR12121">
    <property type="entry name" value="CARBON CATABOLITE REPRESSOR PROTEIN 4"/>
    <property type="match status" value="1"/>
</dbReference>
<dbReference type="InterPro" id="IPR050410">
    <property type="entry name" value="CCR4/nocturin_mRNA_transcr"/>
</dbReference>
<evidence type="ECO:0000259" key="4">
    <source>
        <dbReference type="Pfam" id="PF03372"/>
    </source>
</evidence>
<evidence type="ECO:0000256" key="3">
    <source>
        <dbReference type="SAM" id="MobiDB-lite"/>
    </source>
</evidence>
<reference evidence="5 6" key="1">
    <citation type="journal article" date="2018" name="MBio">
        <title>Comparative Genomics Reveals the Core Gene Toolbox for the Fungus-Insect Symbiosis.</title>
        <authorList>
            <person name="Wang Y."/>
            <person name="Stata M."/>
            <person name="Wang W."/>
            <person name="Stajich J.E."/>
            <person name="White M.M."/>
            <person name="Moncalvo J.M."/>
        </authorList>
    </citation>
    <scope>NUCLEOTIDE SEQUENCE [LARGE SCALE GENOMIC DNA]</scope>
    <source>
        <strain evidence="5 6">AUS-77-4</strain>
    </source>
</reference>
<evidence type="ECO:0000256" key="1">
    <source>
        <dbReference type="ARBA" id="ARBA00010774"/>
    </source>
</evidence>
<dbReference type="Gene3D" id="3.60.10.10">
    <property type="entry name" value="Endonuclease/exonuclease/phosphatase"/>
    <property type="match status" value="1"/>
</dbReference>
<dbReference type="SUPFAM" id="SSF56219">
    <property type="entry name" value="DNase I-like"/>
    <property type="match status" value="1"/>
</dbReference>
<comment type="caution">
    <text evidence="5">The sequence shown here is derived from an EMBL/GenBank/DDBJ whole genome shotgun (WGS) entry which is preliminary data.</text>
</comment>
<dbReference type="EMBL" id="MBFT01000680">
    <property type="protein sequence ID" value="PVU87882.1"/>
    <property type="molecule type" value="Genomic_DNA"/>
</dbReference>
<evidence type="ECO:0000313" key="6">
    <source>
        <dbReference type="Proteomes" id="UP000245699"/>
    </source>
</evidence>
<comment type="similarity">
    <text evidence="1">Belongs to the CCR4/nocturin family.</text>
</comment>
<evidence type="ECO:0000256" key="2">
    <source>
        <dbReference type="ARBA" id="ARBA00022801"/>
    </source>
</evidence>
<protein>
    <recommendedName>
        <fullName evidence="4">Endonuclease/exonuclease/phosphatase domain-containing protein</fullName>
    </recommendedName>
</protein>
<dbReference type="InterPro" id="IPR036691">
    <property type="entry name" value="Endo/exonu/phosph_ase_sf"/>
</dbReference>
<feature type="domain" description="Endonuclease/exonuclease/phosphatase" evidence="4">
    <location>
        <begin position="33"/>
        <end position="436"/>
    </location>
</feature>
<dbReference type="InterPro" id="IPR005135">
    <property type="entry name" value="Endo/exonuclease/phosphatase"/>
</dbReference>
<proteinExistence type="inferred from homology"/>
<keyword evidence="6" id="KW-1185">Reference proteome</keyword>
<organism evidence="5 6">
    <name type="scientific">Furculomyces boomerangus</name>
    <dbReference type="NCBI Taxonomy" id="61424"/>
    <lineage>
        <taxon>Eukaryota</taxon>
        <taxon>Fungi</taxon>
        <taxon>Fungi incertae sedis</taxon>
        <taxon>Zoopagomycota</taxon>
        <taxon>Kickxellomycotina</taxon>
        <taxon>Harpellomycetes</taxon>
        <taxon>Harpellales</taxon>
        <taxon>Harpellaceae</taxon>
        <taxon>Furculomyces</taxon>
    </lineage>
</organism>
<dbReference type="GO" id="GO:0006139">
    <property type="term" value="P:nucleobase-containing compound metabolic process"/>
    <property type="evidence" value="ECO:0007669"/>
    <property type="project" value="UniProtKB-ARBA"/>
</dbReference>
<accession>A0A2T9Y6C3</accession>
<dbReference type="OrthoDB" id="428734at2759"/>
<dbReference type="GO" id="GO:0000175">
    <property type="term" value="F:3'-5'-RNA exonuclease activity"/>
    <property type="evidence" value="ECO:0007669"/>
    <property type="project" value="TreeGrafter"/>
</dbReference>
<dbReference type="Proteomes" id="UP000245699">
    <property type="component" value="Unassembled WGS sequence"/>
</dbReference>
<feature type="compositionally biased region" description="Polar residues" evidence="3">
    <location>
        <begin position="230"/>
        <end position="246"/>
    </location>
</feature>
<gene>
    <name evidence="5" type="ORF">BB559_005849</name>
</gene>
<feature type="region of interest" description="Disordered" evidence="3">
    <location>
        <begin position="201"/>
        <end position="248"/>
    </location>
</feature>
<dbReference type="Pfam" id="PF03372">
    <property type="entry name" value="Exo_endo_phos"/>
    <property type="match status" value="1"/>
</dbReference>
<dbReference type="AlphaFoldDB" id="A0A2T9Y6C3"/>
<keyword evidence="2" id="KW-0378">Hydrolase</keyword>
<sequence>MYGSVPKSCAFRKFVYRNTENINEDAPSTFTIMSYNLLSQTNIRRELFPYANSKSLKWKYRKNNLIQEILHHSPDIACLQEVGIEHWHVNYKPEFERNGYNCYIYFSKFKNHGVAIISKKKIFNVIEHLEVPLGHQVQVGDEKQIPANVGQILVLEFKGNIFSKHEKENNDIEVSDIQKTDSKCIDSELSTLPSSNFSYRENEISSTESNSNDKQTKNKRKFSCDEAQQDTKGNLETTNKNDNDNQISSSSGAKIIIANTHLFWKPEGSFERLLQMILLLNECKKAISKHSPHCQLVLCGDFNTTPDDALYSLLTKQKPFELTENDIEQLLPCSYEDEKDFVNIENDIGDGSESPDVLDIKEFEKEQQEADAIYKNDLNRVQNILQMFNNDFGSMTFKSLYGAYSDVDPSHSSNDKWQGEPLYTNYTKWKGTLDYIMTLARTDQENTSFFLEHQDILSLPPQKHLEPGLPNNNFSSDHISLLAEINCIINDNFEKSIL</sequence>
<evidence type="ECO:0000313" key="5">
    <source>
        <dbReference type="EMBL" id="PVU87882.1"/>
    </source>
</evidence>
<name>A0A2T9Y6C3_9FUNG</name>